<name>A0A150FVB9_GONPE</name>
<dbReference type="AlphaFoldDB" id="A0A150FVB9"/>
<gene>
    <name evidence="2" type="ORF">GPECTOR_388g198</name>
</gene>
<accession>A0A150FVB9</accession>
<evidence type="ECO:0000313" key="2">
    <source>
        <dbReference type="EMBL" id="KXZ41571.1"/>
    </source>
</evidence>
<protein>
    <submittedName>
        <fullName evidence="2">Uncharacterized protein</fullName>
    </submittedName>
</protein>
<dbReference type="EMBL" id="LSYV01000385">
    <property type="protein sequence ID" value="KXZ41571.1"/>
    <property type="molecule type" value="Genomic_DNA"/>
</dbReference>
<dbReference type="Proteomes" id="UP000075714">
    <property type="component" value="Unassembled WGS sequence"/>
</dbReference>
<proteinExistence type="predicted"/>
<feature type="region of interest" description="Disordered" evidence="1">
    <location>
        <begin position="438"/>
        <end position="491"/>
    </location>
</feature>
<comment type="caution">
    <text evidence="2">The sequence shown here is derived from an EMBL/GenBank/DDBJ whole genome shotgun (WGS) entry which is preliminary data.</text>
</comment>
<reference evidence="3" key="1">
    <citation type="journal article" date="2016" name="Nat. Commun.">
        <title>The Gonium pectorale genome demonstrates co-option of cell cycle regulation during the evolution of multicellularity.</title>
        <authorList>
            <person name="Hanschen E.R."/>
            <person name="Marriage T.N."/>
            <person name="Ferris P.J."/>
            <person name="Hamaji T."/>
            <person name="Toyoda A."/>
            <person name="Fujiyama A."/>
            <person name="Neme R."/>
            <person name="Noguchi H."/>
            <person name="Minakuchi Y."/>
            <person name="Suzuki M."/>
            <person name="Kawai-Toyooka H."/>
            <person name="Smith D.R."/>
            <person name="Sparks H."/>
            <person name="Anderson J."/>
            <person name="Bakaric R."/>
            <person name="Luria V."/>
            <person name="Karger A."/>
            <person name="Kirschner M.W."/>
            <person name="Durand P.M."/>
            <person name="Michod R.E."/>
            <person name="Nozaki H."/>
            <person name="Olson B.J."/>
        </authorList>
    </citation>
    <scope>NUCLEOTIDE SEQUENCE [LARGE SCALE GENOMIC DNA]</scope>
    <source>
        <strain evidence="3">NIES-2863</strain>
    </source>
</reference>
<feature type="compositionally biased region" description="Acidic residues" evidence="1">
    <location>
        <begin position="440"/>
        <end position="450"/>
    </location>
</feature>
<sequence length="491" mass="50699">MEPTTVRCVPLVVMGHGDPRAVKFAAANKIAYGNYSSANVVAATRTSLLIVDVGCIEVDMLDRLGSWLYQLIDITACTPNPAQAQNFPGMQRSLRQHQPKRFRSTLNTRIYDVEQTPVPCLQRMLLTKSLVYYPPNAQFTTAPVTGYNAHPLPKSGGNVILARLAPRKQRNANGSVSIPAVTLADADGDKVVVLCRVTDLTPGVTDNPCHAAYLSALHDAGANGQVVAIHNGQVSASTEADDGRMYLPSILVSSACVTMLAAQHEGSTLLDEKLRASPEACAHLGVGLDGRVLAAGDATGTAPDDEVEEHLIAAAEVLSARQAAPYPMYLQTRAPNIFITSPELARPLERGGAAAAVAPLQADMAPVVAAAEAAADAVADAAAAEVHANAAIARGAVEAALDAANMADAMRAVAKAASDAAAASAAALHAAPEQNLGAVADDDEGPEQADDGLTQAGVGKLPKRPAPDDDDKASGSGGRSRRSRGGARMGA</sequence>
<evidence type="ECO:0000313" key="3">
    <source>
        <dbReference type="Proteomes" id="UP000075714"/>
    </source>
</evidence>
<organism evidence="2 3">
    <name type="scientific">Gonium pectorale</name>
    <name type="common">Green alga</name>
    <dbReference type="NCBI Taxonomy" id="33097"/>
    <lineage>
        <taxon>Eukaryota</taxon>
        <taxon>Viridiplantae</taxon>
        <taxon>Chlorophyta</taxon>
        <taxon>core chlorophytes</taxon>
        <taxon>Chlorophyceae</taxon>
        <taxon>CS clade</taxon>
        <taxon>Chlamydomonadales</taxon>
        <taxon>Volvocaceae</taxon>
        <taxon>Gonium</taxon>
    </lineage>
</organism>
<evidence type="ECO:0000256" key="1">
    <source>
        <dbReference type="SAM" id="MobiDB-lite"/>
    </source>
</evidence>
<keyword evidence="3" id="KW-1185">Reference proteome</keyword>